<comment type="caution">
    <text evidence="1">The sequence shown here is derived from an EMBL/GenBank/DDBJ whole genome shotgun (WGS) entry which is preliminary data.</text>
</comment>
<gene>
    <name evidence="1" type="ORF">PACLA_8A000862</name>
</gene>
<reference evidence="1" key="1">
    <citation type="submission" date="2020-04" db="EMBL/GenBank/DDBJ databases">
        <authorList>
            <person name="Alioto T."/>
            <person name="Alioto T."/>
            <person name="Gomez Garrido J."/>
        </authorList>
    </citation>
    <scope>NUCLEOTIDE SEQUENCE</scope>
    <source>
        <strain evidence="1">A484AB</strain>
    </source>
</reference>
<dbReference type="SUPFAM" id="SSF56672">
    <property type="entry name" value="DNA/RNA polymerases"/>
    <property type="match status" value="1"/>
</dbReference>
<dbReference type="Proteomes" id="UP001152795">
    <property type="component" value="Unassembled WGS sequence"/>
</dbReference>
<sequence length="224" mass="25061">MKEANIPSPLKSSIVIPVPKISSPQTIENDLRPISLSSSMAKVMEGFTCTRLLKDLEGKIDPRQYARKGHSTTDALLYMMQTIHEALDGGEAGARIFFADFSKGFDLIDHSILIQELYKLQVHPALLSWISAFLFNRRQAVRIGSVLSQWQTLKGGIPQGTKLGVVLFMVMTNSLLANWHLRTKFVDDTSALEIIPRNSISLLNFAVSDIHEFANEHNMKLNPK</sequence>
<dbReference type="InterPro" id="IPR043502">
    <property type="entry name" value="DNA/RNA_pol_sf"/>
</dbReference>
<accession>A0A6S7HGU7</accession>
<keyword evidence="2" id="KW-1185">Reference proteome</keyword>
<dbReference type="AlphaFoldDB" id="A0A6S7HGU7"/>
<feature type="non-terminal residue" evidence="1">
    <location>
        <position position="224"/>
    </location>
</feature>
<organism evidence="1 2">
    <name type="scientific">Paramuricea clavata</name>
    <name type="common">Red gorgonian</name>
    <name type="synonym">Violescent sea-whip</name>
    <dbReference type="NCBI Taxonomy" id="317549"/>
    <lineage>
        <taxon>Eukaryota</taxon>
        <taxon>Metazoa</taxon>
        <taxon>Cnidaria</taxon>
        <taxon>Anthozoa</taxon>
        <taxon>Octocorallia</taxon>
        <taxon>Malacalcyonacea</taxon>
        <taxon>Plexauridae</taxon>
        <taxon>Paramuricea</taxon>
    </lineage>
</organism>
<name>A0A6S7HGU7_PARCT</name>
<dbReference type="PROSITE" id="PS50878">
    <property type="entry name" value="RT_POL"/>
    <property type="match status" value="1"/>
</dbReference>
<dbReference type="InterPro" id="IPR000477">
    <property type="entry name" value="RT_dom"/>
</dbReference>
<protein>
    <submittedName>
        <fullName evidence="1">Uncharacterized protein</fullName>
    </submittedName>
</protein>
<dbReference type="Pfam" id="PF00078">
    <property type="entry name" value="RVT_1"/>
    <property type="match status" value="1"/>
</dbReference>
<dbReference type="EMBL" id="CACRXK020002620">
    <property type="protein sequence ID" value="CAB3995210.1"/>
    <property type="molecule type" value="Genomic_DNA"/>
</dbReference>
<dbReference type="OrthoDB" id="5949662at2759"/>
<dbReference type="PANTHER" id="PTHR19446">
    <property type="entry name" value="REVERSE TRANSCRIPTASES"/>
    <property type="match status" value="1"/>
</dbReference>
<proteinExistence type="predicted"/>
<evidence type="ECO:0000313" key="2">
    <source>
        <dbReference type="Proteomes" id="UP001152795"/>
    </source>
</evidence>
<evidence type="ECO:0000313" key="1">
    <source>
        <dbReference type="EMBL" id="CAB3995210.1"/>
    </source>
</evidence>